<dbReference type="OrthoDB" id="5971719at2759"/>
<sequence>MASKTRTYGRGILRFTSLEPCRRPGQTNNGGPNNLNGVHEEPVDNSRVQNGGDQTHVQITTDTGTAEKVPTQKGDKPVKLLAKYNYKANPTKPGGFDELTVTQGEKLELCNAHPSNPHWWEARNENGDVGFVPSSYMMVLEDKISALPWLADQIQEVKQEEEERPVGKFGVGAPAFKPYVSGSVAGGRRITIEVQSSRENGLLHHCPYDGNKKCWRLLIEQEDERGAVDECREPRIPPPDYKLPPEKTRLLTSRDSRTQTSDARQFPRGKRASETHLSDPIPLNPTNRGYSHLLRKGLGGEGNWDRRGR</sequence>
<feature type="compositionally biased region" description="Polar residues" evidence="3">
    <location>
        <begin position="25"/>
        <end position="36"/>
    </location>
</feature>
<dbReference type="InterPro" id="IPR036028">
    <property type="entry name" value="SH3-like_dom_sf"/>
</dbReference>
<reference evidence="5" key="1">
    <citation type="submission" date="2023-01" db="EMBL/GenBank/DDBJ databases">
        <title>Genome assembly of the deep-sea coral Lophelia pertusa.</title>
        <authorList>
            <person name="Herrera S."/>
            <person name="Cordes E."/>
        </authorList>
    </citation>
    <scope>NUCLEOTIDE SEQUENCE</scope>
    <source>
        <strain evidence="5">USNM1676648</strain>
        <tissue evidence="5">Polyp</tissue>
    </source>
</reference>
<feature type="compositionally biased region" description="Basic and acidic residues" evidence="3">
    <location>
        <begin position="243"/>
        <end position="257"/>
    </location>
</feature>
<evidence type="ECO:0000256" key="3">
    <source>
        <dbReference type="SAM" id="MobiDB-lite"/>
    </source>
</evidence>
<evidence type="ECO:0000256" key="1">
    <source>
        <dbReference type="ARBA" id="ARBA00022443"/>
    </source>
</evidence>
<feature type="region of interest" description="Disordered" evidence="3">
    <location>
        <begin position="17"/>
        <end position="52"/>
    </location>
</feature>
<name>A0A9W9YJX1_9CNID</name>
<keyword evidence="6" id="KW-1185">Reference proteome</keyword>
<dbReference type="Proteomes" id="UP001163046">
    <property type="component" value="Unassembled WGS sequence"/>
</dbReference>
<dbReference type="AlphaFoldDB" id="A0A9W9YJX1"/>
<dbReference type="SMART" id="SM00326">
    <property type="entry name" value="SH3"/>
    <property type="match status" value="1"/>
</dbReference>
<gene>
    <name evidence="5" type="ORF">OS493_029805</name>
</gene>
<dbReference type="PRINTS" id="PR00452">
    <property type="entry name" value="SH3DOMAIN"/>
</dbReference>
<keyword evidence="1 2" id="KW-0728">SH3 domain</keyword>
<comment type="caution">
    <text evidence="5">The sequence shown here is derived from an EMBL/GenBank/DDBJ whole genome shotgun (WGS) entry which is preliminary data.</text>
</comment>
<evidence type="ECO:0000313" key="5">
    <source>
        <dbReference type="EMBL" id="KAJ7354799.1"/>
    </source>
</evidence>
<evidence type="ECO:0000259" key="4">
    <source>
        <dbReference type="PROSITE" id="PS50002"/>
    </source>
</evidence>
<dbReference type="InterPro" id="IPR001452">
    <property type="entry name" value="SH3_domain"/>
</dbReference>
<proteinExistence type="predicted"/>
<feature type="compositionally biased region" description="Basic and acidic residues" evidence="3">
    <location>
        <begin position="226"/>
        <end position="235"/>
    </location>
</feature>
<organism evidence="5 6">
    <name type="scientific">Desmophyllum pertusum</name>
    <dbReference type="NCBI Taxonomy" id="174260"/>
    <lineage>
        <taxon>Eukaryota</taxon>
        <taxon>Metazoa</taxon>
        <taxon>Cnidaria</taxon>
        <taxon>Anthozoa</taxon>
        <taxon>Hexacorallia</taxon>
        <taxon>Scleractinia</taxon>
        <taxon>Caryophylliina</taxon>
        <taxon>Caryophylliidae</taxon>
        <taxon>Desmophyllum</taxon>
    </lineage>
</organism>
<feature type="region of interest" description="Disordered" evidence="3">
    <location>
        <begin position="226"/>
        <end position="309"/>
    </location>
</feature>
<accession>A0A9W9YJX1</accession>
<evidence type="ECO:0000313" key="6">
    <source>
        <dbReference type="Proteomes" id="UP001163046"/>
    </source>
</evidence>
<dbReference type="PROSITE" id="PS50002">
    <property type="entry name" value="SH3"/>
    <property type="match status" value="1"/>
</dbReference>
<dbReference type="SUPFAM" id="SSF50044">
    <property type="entry name" value="SH3-domain"/>
    <property type="match status" value="1"/>
</dbReference>
<dbReference type="EMBL" id="MU827332">
    <property type="protein sequence ID" value="KAJ7354799.1"/>
    <property type="molecule type" value="Genomic_DNA"/>
</dbReference>
<feature type="domain" description="SH3" evidence="4">
    <location>
        <begin position="75"/>
        <end position="142"/>
    </location>
</feature>
<protein>
    <recommendedName>
        <fullName evidence="4">SH3 domain-containing protein</fullName>
    </recommendedName>
</protein>
<dbReference type="Gene3D" id="2.30.30.40">
    <property type="entry name" value="SH3 Domains"/>
    <property type="match status" value="1"/>
</dbReference>
<evidence type="ECO:0000256" key="2">
    <source>
        <dbReference type="PROSITE-ProRule" id="PRU00192"/>
    </source>
</evidence>
<dbReference type="Pfam" id="PF00018">
    <property type="entry name" value="SH3_1"/>
    <property type="match status" value="1"/>
</dbReference>